<comment type="caution">
    <text evidence="1">The sequence shown here is derived from an EMBL/GenBank/DDBJ whole genome shotgun (WGS) entry which is preliminary data.</text>
</comment>
<sequence>MKKNYKFMTCNWENLVYINFHIKPELLAGLLPEDVEPDLLNGKAVISMVCFEFSNARLFGFKIPFHQYFPEINIRTYVKRKDNGNIRGIYFLSEMVPKLLTFFTGRFVYGEPFSLRNLKIVKTKGNIKYAVQDSICEMNIGVERMELSTCQRLTGEQEFVIQRSLAFCGNAGMKSKMYEVRHQEWNLIHIKNFDIMVNKIKHINSNIQSVLLQKMPESVFMTDGSEVEVFKNFLI</sequence>
<dbReference type="Pfam" id="PF09844">
    <property type="entry name" value="DUF2071"/>
    <property type="match status" value="1"/>
</dbReference>
<name>A0A495SQI7_9FLAO</name>
<dbReference type="SUPFAM" id="SSF160104">
    <property type="entry name" value="Acetoacetate decarboxylase-like"/>
    <property type="match status" value="1"/>
</dbReference>
<gene>
    <name evidence="1" type="ORF">BCF58_0893</name>
</gene>
<dbReference type="PANTHER" id="PTHR39186:SF1">
    <property type="entry name" value="DUF2071 DOMAIN-CONTAINING PROTEIN"/>
    <property type="match status" value="1"/>
</dbReference>
<dbReference type="InterPro" id="IPR018644">
    <property type="entry name" value="DUF2071"/>
</dbReference>
<dbReference type="RefSeq" id="WP_121460566.1">
    <property type="nucleotide sequence ID" value="NZ_RBXB01000001.1"/>
</dbReference>
<evidence type="ECO:0000313" key="2">
    <source>
        <dbReference type="Proteomes" id="UP000272428"/>
    </source>
</evidence>
<accession>A0A495SQI7</accession>
<organism evidence="1 2">
    <name type="scientific">Chryseobacterium defluvii</name>
    <dbReference type="NCBI Taxonomy" id="160396"/>
    <lineage>
        <taxon>Bacteria</taxon>
        <taxon>Pseudomonadati</taxon>
        <taxon>Bacteroidota</taxon>
        <taxon>Flavobacteriia</taxon>
        <taxon>Flavobacteriales</taxon>
        <taxon>Weeksellaceae</taxon>
        <taxon>Chryseobacterium group</taxon>
        <taxon>Chryseobacterium</taxon>
    </lineage>
</organism>
<protein>
    <submittedName>
        <fullName evidence="1">Uncharacterized protein YqjF (DUF2071 family)</fullName>
    </submittedName>
</protein>
<reference evidence="1 2" key="1">
    <citation type="submission" date="2018-10" db="EMBL/GenBank/DDBJ databases">
        <title>Genomic Encyclopedia of Archaeal and Bacterial Type Strains, Phase II (KMG-II): from individual species to whole genera.</title>
        <authorList>
            <person name="Goeker M."/>
        </authorList>
    </citation>
    <scope>NUCLEOTIDE SEQUENCE [LARGE SCALE GENOMIC DNA]</scope>
    <source>
        <strain evidence="1 2">DSM 14219</strain>
    </source>
</reference>
<dbReference type="PANTHER" id="PTHR39186">
    <property type="entry name" value="DUF2071 FAMILY PROTEIN"/>
    <property type="match status" value="1"/>
</dbReference>
<dbReference type="InterPro" id="IPR023375">
    <property type="entry name" value="ADC_dom_sf"/>
</dbReference>
<dbReference type="Proteomes" id="UP000272428">
    <property type="component" value="Unassembled WGS sequence"/>
</dbReference>
<dbReference type="OrthoDB" id="1421826at2"/>
<keyword evidence="2" id="KW-1185">Reference proteome</keyword>
<dbReference type="EMBL" id="RBXB01000001">
    <property type="protein sequence ID" value="RKT01670.1"/>
    <property type="molecule type" value="Genomic_DNA"/>
</dbReference>
<dbReference type="AlphaFoldDB" id="A0A495SQI7"/>
<evidence type="ECO:0000313" key="1">
    <source>
        <dbReference type="EMBL" id="RKT01670.1"/>
    </source>
</evidence>
<proteinExistence type="predicted"/>